<sequence>MEAVDVEVVSSTEHAHAPTCTASVDSTPTLETEPSSHVEFGLKKHDVTTARGASVDGSGIHETVSTQPYKVTQLVPSVLCRDNSQSDSVNCLPETREAQMNDNGHTLHENRSPYVIFPRVVTRSERNFIRLRIWLVCHAYKSFGSVGVCRFGPRSVLKFTAVTRVAEAANIEYIGHNTTIPVPRIQDVFIIEHKTYIVMDYINASELTYAAKTLSPEQQGGICSQLKQYIAQMRALKPSNPRVEAADGSGLFDIRLTSNQFPSFASVEEFHARLGHEFVLKSPNHRHMWSHFEVVSQRRYHTTFTHSDIAPRNILIEDGKIAAIVDWESAGWYPEYWEYTRWAVSNYTSS</sequence>
<dbReference type="Pfam" id="PF01636">
    <property type="entry name" value="APH"/>
    <property type="match status" value="1"/>
</dbReference>
<dbReference type="SUPFAM" id="SSF56112">
    <property type="entry name" value="Protein kinase-like (PK-like)"/>
    <property type="match status" value="1"/>
</dbReference>
<feature type="domain" description="Aminoglycoside phosphotransferase" evidence="2">
    <location>
        <begin position="154"/>
        <end position="338"/>
    </location>
</feature>
<dbReference type="PANTHER" id="PTHR21310">
    <property type="entry name" value="AMINOGLYCOSIDE PHOSPHOTRANSFERASE-RELATED-RELATED"/>
    <property type="match status" value="1"/>
</dbReference>
<dbReference type="InterPro" id="IPR051678">
    <property type="entry name" value="AGP_Transferase"/>
</dbReference>
<evidence type="ECO:0000259" key="2">
    <source>
        <dbReference type="Pfam" id="PF01636"/>
    </source>
</evidence>
<reference evidence="3 4" key="1">
    <citation type="submission" date="2014-04" db="EMBL/GenBank/DDBJ databases">
        <authorList>
            <consortium name="DOE Joint Genome Institute"/>
            <person name="Kuo A."/>
            <person name="Tarkka M."/>
            <person name="Buscot F."/>
            <person name="Kohler A."/>
            <person name="Nagy L.G."/>
            <person name="Floudas D."/>
            <person name="Copeland A."/>
            <person name="Barry K.W."/>
            <person name="Cichocki N."/>
            <person name="Veneault-Fourrey C."/>
            <person name="LaButti K."/>
            <person name="Lindquist E.A."/>
            <person name="Lipzen A."/>
            <person name="Lundell T."/>
            <person name="Morin E."/>
            <person name="Murat C."/>
            <person name="Sun H."/>
            <person name="Tunlid A."/>
            <person name="Henrissat B."/>
            <person name="Grigoriev I.V."/>
            <person name="Hibbett D.S."/>
            <person name="Martin F."/>
            <person name="Nordberg H.P."/>
            <person name="Cantor M.N."/>
            <person name="Hua S.X."/>
        </authorList>
    </citation>
    <scope>NUCLEOTIDE SEQUENCE [LARGE SCALE GENOMIC DNA]</scope>
    <source>
        <strain evidence="3 4">F 1598</strain>
    </source>
</reference>
<dbReference type="AlphaFoldDB" id="A0A0C3F0T4"/>
<feature type="region of interest" description="Disordered" evidence="1">
    <location>
        <begin position="1"/>
        <end position="33"/>
    </location>
</feature>
<dbReference type="InParanoid" id="A0A0C3F0T4"/>
<dbReference type="GO" id="GO:0004672">
    <property type="term" value="F:protein kinase activity"/>
    <property type="evidence" value="ECO:0007669"/>
    <property type="project" value="InterPro"/>
</dbReference>
<dbReference type="Proteomes" id="UP000054166">
    <property type="component" value="Unassembled WGS sequence"/>
</dbReference>
<name>A0A0C3F0T4_PILCF</name>
<reference evidence="4" key="2">
    <citation type="submission" date="2015-01" db="EMBL/GenBank/DDBJ databases">
        <title>Evolutionary Origins and Diversification of the Mycorrhizal Mutualists.</title>
        <authorList>
            <consortium name="DOE Joint Genome Institute"/>
            <consortium name="Mycorrhizal Genomics Consortium"/>
            <person name="Kohler A."/>
            <person name="Kuo A."/>
            <person name="Nagy L.G."/>
            <person name="Floudas D."/>
            <person name="Copeland A."/>
            <person name="Barry K.W."/>
            <person name="Cichocki N."/>
            <person name="Veneault-Fourrey C."/>
            <person name="LaButti K."/>
            <person name="Lindquist E.A."/>
            <person name="Lipzen A."/>
            <person name="Lundell T."/>
            <person name="Morin E."/>
            <person name="Murat C."/>
            <person name="Riley R."/>
            <person name="Ohm R."/>
            <person name="Sun H."/>
            <person name="Tunlid A."/>
            <person name="Henrissat B."/>
            <person name="Grigoriev I.V."/>
            <person name="Hibbett D.S."/>
            <person name="Martin F."/>
        </authorList>
    </citation>
    <scope>NUCLEOTIDE SEQUENCE [LARGE SCALE GENOMIC DNA]</scope>
    <source>
        <strain evidence="4">F 1598</strain>
    </source>
</reference>
<dbReference type="OrthoDB" id="8300194at2759"/>
<feature type="compositionally biased region" description="Polar residues" evidence="1">
    <location>
        <begin position="20"/>
        <end position="33"/>
    </location>
</feature>
<accession>A0A0C3F0T4</accession>
<evidence type="ECO:0000313" key="4">
    <source>
        <dbReference type="Proteomes" id="UP000054166"/>
    </source>
</evidence>
<dbReference type="STRING" id="765440.A0A0C3F0T4"/>
<dbReference type="InterPro" id="IPR008266">
    <property type="entry name" value="Tyr_kinase_AS"/>
</dbReference>
<gene>
    <name evidence="3" type="ORF">PILCRDRAFT_824603</name>
</gene>
<proteinExistence type="predicted"/>
<dbReference type="PROSITE" id="PS00109">
    <property type="entry name" value="PROTEIN_KINASE_TYR"/>
    <property type="match status" value="1"/>
</dbReference>
<organism evidence="3 4">
    <name type="scientific">Piloderma croceum (strain F 1598)</name>
    <dbReference type="NCBI Taxonomy" id="765440"/>
    <lineage>
        <taxon>Eukaryota</taxon>
        <taxon>Fungi</taxon>
        <taxon>Dikarya</taxon>
        <taxon>Basidiomycota</taxon>
        <taxon>Agaricomycotina</taxon>
        <taxon>Agaricomycetes</taxon>
        <taxon>Agaricomycetidae</taxon>
        <taxon>Atheliales</taxon>
        <taxon>Atheliaceae</taxon>
        <taxon>Piloderma</taxon>
    </lineage>
</organism>
<dbReference type="Gene3D" id="3.90.1200.10">
    <property type="match status" value="1"/>
</dbReference>
<protein>
    <recommendedName>
        <fullName evidence="2">Aminoglycoside phosphotransferase domain-containing protein</fullName>
    </recommendedName>
</protein>
<keyword evidence="4" id="KW-1185">Reference proteome</keyword>
<dbReference type="InterPro" id="IPR002575">
    <property type="entry name" value="Aminoglycoside_PTrfase"/>
</dbReference>
<dbReference type="EMBL" id="KN833017">
    <property type="protein sequence ID" value="KIM78390.1"/>
    <property type="molecule type" value="Genomic_DNA"/>
</dbReference>
<evidence type="ECO:0000256" key="1">
    <source>
        <dbReference type="SAM" id="MobiDB-lite"/>
    </source>
</evidence>
<dbReference type="PANTHER" id="PTHR21310:SF58">
    <property type="entry name" value="AMINOGLYCOSIDE PHOSPHOTRANSFERASE DOMAIN-CONTAINING PROTEIN"/>
    <property type="match status" value="1"/>
</dbReference>
<dbReference type="CDD" id="cd05120">
    <property type="entry name" value="APH_ChoK_like"/>
    <property type="match status" value="1"/>
</dbReference>
<evidence type="ECO:0000313" key="3">
    <source>
        <dbReference type="EMBL" id="KIM78390.1"/>
    </source>
</evidence>
<dbReference type="HOGENOM" id="CLU_792527_0_0_1"/>
<dbReference type="InterPro" id="IPR011009">
    <property type="entry name" value="Kinase-like_dom_sf"/>
</dbReference>